<feature type="domain" description="HTH araC/xylS-type" evidence="5">
    <location>
        <begin position="174"/>
        <end position="271"/>
    </location>
</feature>
<dbReference type="InterPro" id="IPR018060">
    <property type="entry name" value="HTH_AraC"/>
</dbReference>
<dbReference type="InterPro" id="IPR037923">
    <property type="entry name" value="HTH-like"/>
</dbReference>
<sequence length="275" mass="31288">MPDSHQFQYVRSHEDMSLVLLNASMTSFSYGTHSHEEYSLGVTLCGQQNFYAQGQFQKSHPGNVMMFSPDDAHDGSPGDQQTLTYKMLYVHPNDLAPAFAALGIQNIDSLRSKTNVFDQPRLRQQILRLATLIEDGSTRSDEYTSGLFNLAEELVVSFGEQNTANILQSHTGLERAKSYLQDHYADEVNLDTLASIACLSKFHFLRQFKQYTGMTPHQYWLNGRIARARQALARGIRATDVAHQLGFNDISHFNRRFKPIFGITPHQYQRLIQPQ</sequence>
<evidence type="ECO:0000313" key="6">
    <source>
        <dbReference type="EMBL" id="TPE53349.1"/>
    </source>
</evidence>
<keyword evidence="3" id="KW-0010">Activator</keyword>
<gene>
    <name evidence="6" type="ORF">FJM67_06745</name>
</gene>
<evidence type="ECO:0000256" key="1">
    <source>
        <dbReference type="ARBA" id="ARBA00023015"/>
    </source>
</evidence>
<dbReference type="PROSITE" id="PS01124">
    <property type="entry name" value="HTH_ARAC_FAMILY_2"/>
    <property type="match status" value="1"/>
</dbReference>
<evidence type="ECO:0000313" key="7">
    <source>
        <dbReference type="Proteomes" id="UP000315901"/>
    </source>
</evidence>
<evidence type="ECO:0000256" key="4">
    <source>
        <dbReference type="ARBA" id="ARBA00023163"/>
    </source>
</evidence>
<dbReference type="Pfam" id="PF12833">
    <property type="entry name" value="HTH_18"/>
    <property type="match status" value="1"/>
</dbReference>
<comment type="caution">
    <text evidence="6">The sequence shown here is derived from an EMBL/GenBank/DDBJ whole genome shotgun (WGS) entry which is preliminary data.</text>
</comment>
<keyword evidence="2" id="KW-0238">DNA-binding</keyword>
<evidence type="ECO:0000259" key="5">
    <source>
        <dbReference type="PROSITE" id="PS01124"/>
    </source>
</evidence>
<dbReference type="InterPro" id="IPR009057">
    <property type="entry name" value="Homeodomain-like_sf"/>
</dbReference>
<keyword evidence="7" id="KW-1185">Reference proteome</keyword>
<dbReference type="GO" id="GO:0043565">
    <property type="term" value="F:sequence-specific DNA binding"/>
    <property type="evidence" value="ECO:0007669"/>
    <property type="project" value="InterPro"/>
</dbReference>
<dbReference type="InterPro" id="IPR003313">
    <property type="entry name" value="AraC-bd"/>
</dbReference>
<dbReference type="OrthoDB" id="9809338at2"/>
<dbReference type="Pfam" id="PF02311">
    <property type="entry name" value="AraC_binding"/>
    <property type="match status" value="1"/>
</dbReference>
<dbReference type="Gene3D" id="1.10.10.60">
    <property type="entry name" value="Homeodomain-like"/>
    <property type="match status" value="2"/>
</dbReference>
<dbReference type="SMART" id="SM00342">
    <property type="entry name" value="HTH_ARAC"/>
    <property type="match status" value="1"/>
</dbReference>
<reference evidence="6 7" key="1">
    <citation type="submission" date="2019-06" db="EMBL/GenBank/DDBJ databases">
        <title>A novel bacterium of genus Marinomonas, isolated from coastal sand.</title>
        <authorList>
            <person name="Huang H."/>
            <person name="Mo K."/>
            <person name="Hu Y."/>
        </authorList>
    </citation>
    <scope>NUCLEOTIDE SEQUENCE [LARGE SCALE GENOMIC DNA]</scope>
    <source>
        <strain evidence="6 7">HB171799</strain>
    </source>
</reference>
<proteinExistence type="predicted"/>
<keyword evidence="1" id="KW-0805">Transcription regulation</keyword>
<name>A0A501WVQ2_9GAMM</name>
<dbReference type="SUPFAM" id="SSF46689">
    <property type="entry name" value="Homeodomain-like"/>
    <property type="match status" value="2"/>
</dbReference>
<evidence type="ECO:0000256" key="3">
    <source>
        <dbReference type="ARBA" id="ARBA00023159"/>
    </source>
</evidence>
<protein>
    <submittedName>
        <fullName evidence="6">AraC family transcriptional regulator</fullName>
    </submittedName>
</protein>
<accession>A0A501WVQ2</accession>
<dbReference type="SUPFAM" id="SSF51215">
    <property type="entry name" value="Regulatory protein AraC"/>
    <property type="match status" value="1"/>
</dbReference>
<evidence type="ECO:0000256" key="2">
    <source>
        <dbReference type="ARBA" id="ARBA00023125"/>
    </source>
</evidence>
<keyword evidence="4" id="KW-0804">Transcription</keyword>
<dbReference type="RefSeq" id="WP_140588024.1">
    <property type="nucleotide sequence ID" value="NZ_VFRR01000010.1"/>
</dbReference>
<dbReference type="InterPro" id="IPR050204">
    <property type="entry name" value="AraC_XylS_family_regulators"/>
</dbReference>
<dbReference type="PANTHER" id="PTHR46796:SF2">
    <property type="entry name" value="TRANSCRIPTIONAL REGULATORY PROTEIN"/>
    <property type="match status" value="1"/>
</dbReference>
<dbReference type="InterPro" id="IPR020449">
    <property type="entry name" value="Tscrpt_reg_AraC-type_HTH"/>
</dbReference>
<dbReference type="PRINTS" id="PR00032">
    <property type="entry name" value="HTHARAC"/>
</dbReference>
<dbReference type="Proteomes" id="UP000315901">
    <property type="component" value="Unassembled WGS sequence"/>
</dbReference>
<organism evidence="6 7">
    <name type="scientific">Maribrevibacterium harenarium</name>
    <dbReference type="NCBI Taxonomy" id="2589817"/>
    <lineage>
        <taxon>Bacteria</taxon>
        <taxon>Pseudomonadati</taxon>
        <taxon>Pseudomonadota</taxon>
        <taxon>Gammaproteobacteria</taxon>
        <taxon>Oceanospirillales</taxon>
        <taxon>Oceanospirillaceae</taxon>
        <taxon>Maribrevibacterium</taxon>
    </lineage>
</organism>
<dbReference type="GO" id="GO:0003700">
    <property type="term" value="F:DNA-binding transcription factor activity"/>
    <property type="evidence" value="ECO:0007669"/>
    <property type="project" value="InterPro"/>
</dbReference>
<dbReference type="AlphaFoldDB" id="A0A501WVQ2"/>
<dbReference type="PANTHER" id="PTHR46796">
    <property type="entry name" value="HTH-TYPE TRANSCRIPTIONAL ACTIVATOR RHAS-RELATED"/>
    <property type="match status" value="1"/>
</dbReference>
<dbReference type="EMBL" id="VFRR01000010">
    <property type="protein sequence ID" value="TPE53349.1"/>
    <property type="molecule type" value="Genomic_DNA"/>
</dbReference>